<sequence length="133" mass="14267">MGTTIDTTVRYTMGTIVRTTIGTTVPTPDTTVQQQRHFLTFSVDRRCCYEQHNQLPLPPSGVCLLIAECVTGDPIGAQIGRALEVKKVDSDGPVNRDKRSCGGLVTSATTESTTLTTAVTTTTTTTTTAVRME</sequence>
<evidence type="ECO:0000313" key="2">
    <source>
        <dbReference type="Proteomes" id="UP000192578"/>
    </source>
</evidence>
<proteinExistence type="predicted"/>
<protein>
    <submittedName>
        <fullName evidence="1">Uncharacterized protein</fullName>
    </submittedName>
</protein>
<organism evidence="1 2">
    <name type="scientific">Hypsibius exemplaris</name>
    <name type="common">Freshwater tardigrade</name>
    <dbReference type="NCBI Taxonomy" id="2072580"/>
    <lineage>
        <taxon>Eukaryota</taxon>
        <taxon>Metazoa</taxon>
        <taxon>Ecdysozoa</taxon>
        <taxon>Tardigrada</taxon>
        <taxon>Eutardigrada</taxon>
        <taxon>Parachela</taxon>
        <taxon>Hypsibioidea</taxon>
        <taxon>Hypsibiidae</taxon>
        <taxon>Hypsibius</taxon>
    </lineage>
</organism>
<accession>A0A9X6NMT4</accession>
<dbReference type="AlphaFoldDB" id="A0A9X6NMT4"/>
<evidence type="ECO:0000313" key="1">
    <source>
        <dbReference type="EMBL" id="OWA53306.1"/>
    </source>
</evidence>
<comment type="caution">
    <text evidence="1">The sequence shown here is derived from an EMBL/GenBank/DDBJ whole genome shotgun (WGS) entry which is preliminary data.</text>
</comment>
<dbReference type="Proteomes" id="UP000192578">
    <property type="component" value="Unassembled WGS sequence"/>
</dbReference>
<reference evidence="2" key="1">
    <citation type="submission" date="2017-01" db="EMBL/GenBank/DDBJ databases">
        <title>Comparative genomics of anhydrobiosis in the tardigrade Hypsibius dujardini.</title>
        <authorList>
            <person name="Yoshida Y."/>
            <person name="Koutsovoulos G."/>
            <person name="Laetsch D."/>
            <person name="Stevens L."/>
            <person name="Kumar S."/>
            <person name="Horikawa D."/>
            <person name="Ishino K."/>
            <person name="Komine S."/>
            <person name="Tomita M."/>
            <person name="Blaxter M."/>
            <person name="Arakawa K."/>
        </authorList>
    </citation>
    <scope>NUCLEOTIDE SEQUENCE [LARGE SCALE GENOMIC DNA]</scope>
    <source>
        <strain evidence="2">Z151</strain>
    </source>
</reference>
<dbReference type="EMBL" id="MTYJ01000313">
    <property type="protein sequence ID" value="OWA53306.1"/>
    <property type="molecule type" value="Genomic_DNA"/>
</dbReference>
<name>A0A9X6NMT4_HYPEX</name>
<gene>
    <name evidence="1" type="ORF">BV898_17741</name>
</gene>
<keyword evidence="2" id="KW-1185">Reference proteome</keyword>